<dbReference type="PANTHER" id="PTHR11124">
    <property type="entry name" value="VACUOLAR SORTING PROTEIN VPS29"/>
    <property type="match status" value="1"/>
</dbReference>
<dbReference type="InterPro" id="IPR024654">
    <property type="entry name" value="Calcineurin-like_PHP_lpxH"/>
</dbReference>
<comment type="caution">
    <text evidence="5">The sequence shown here is derived from an EMBL/GenBank/DDBJ whole genome shotgun (WGS) entry which is preliminary data.</text>
</comment>
<reference evidence="5 6" key="1">
    <citation type="journal article" date="2016" name="Mol. Biol. Evol.">
        <title>Genome-Wide Survey of Gut Fungi (Harpellales) Reveals the First Horizontally Transferred Ubiquitin Gene from a Mosquito Host.</title>
        <authorList>
            <person name="Wang Y."/>
            <person name="White M.M."/>
            <person name="Kvist S."/>
            <person name="Moncalvo J.M."/>
        </authorList>
    </citation>
    <scope>NUCLEOTIDE SEQUENCE [LARGE SCALE GENOMIC DNA]</scope>
    <source>
        <strain evidence="5 6">ALG-7-W6</strain>
    </source>
</reference>
<name>A0A1R0GLZ6_9FUNG</name>
<gene>
    <name evidence="5" type="ORF">AYI68_g8061</name>
</gene>
<dbReference type="SUPFAM" id="SSF56300">
    <property type="entry name" value="Metallo-dependent phosphatases"/>
    <property type="match status" value="1"/>
</dbReference>
<evidence type="ECO:0000313" key="6">
    <source>
        <dbReference type="Proteomes" id="UP000187455"/>
    </source>
</evidence>
<dbReference type="InterPro" id="IPR029052">
    <property type="entry name" value="Metallo-depent_PP-like"/>
</dbReference>
<organism evidence="5 6">
    <name type="scientific">Smittium mucronatum</name>
    <dbReference type="NCBI Taxonomy" id="133383"/>
    <lineage>
        <taxon>Eukaryota</taxon>
        <taxon>Fungi</taxon>
        <taxon>Fungi incertae sedis</taxon>
        <taxon>Zoopagomycota</taxon>
        <taxon>Kickxellomycotina</taxon>
        <taxon>Harpellomycetes</taxon>
        <taxon>Harpellales</taxon>
        <taxon>Legeriomycetaceae</taxon>
        <taxon>Smittium</taxon>
    </lineage>
</organism>
<dbReference type="AlphaFoldDB" id="A0A1R0GLZ6"/>
<evidence type="ECO:0000313" key="5">
    <source>
        <dbReference type="EMBL" id="OLY77900.1"/>
    </source>
</evidence>
<accession>A0A1R0GLZ6</accession>
<evidence type="ECO:0000259" key="4">
    <source>
        <dbReference type="Pfam" id="PF12850"/>
    </source>
</evidence>
<dbReference type="Gene3D" id="3.60.21.10">
    <property type="match status" value="1"/>
</dbReference>
<dbReference type="EMBL" id="LSSL01007589">
    <property type="protein sequence ID" value="OLY77900.1"/>
    <property type="molecule type" value="Genomic_DNA"/>
</dbReference>
<proteinExistence type="inferred from homology"/>
<evidence type="ECO:0000256" key="2">
    <source>
        <dbReference type="ARBA" id="ARBA00017767"/>
    </source>
</evidence>
<evidence type="ECO:0000256" key="1">
    <source>
        <dbReference type="ARBA" id="ARBA00005945"/>
    </source>
</evidence>
<dbReference type="Proteomes" id="UP000187455">
    <property type="component" value="Unassembled WGS sequence"/>
</dbReference>
<dbReference type="STRING" id="133383.A0A1R0GLZ6"/>
<dbReference type="OrthoDB" id="10258130at2759"/>
<protein>
    <recommendedName>
        <fullName evidence="2 3">Vacuolar protein sorting-associated protein 29</fullName>
    </recommendedName>
</protein>
<keyword evidence="6" id="KW-1185">Reference proteome</keyword>
<feature type="domain" description="Calcineurin-like phosphoesterase" evidence="4">
    <location>
        <begin position="4"/>
        <end position="157"/>
    </location>
</feature>
<comment type="similarity">
    <text evidence="1 3">Belongs to the VPS29 family.</text>
</comment>
<sequence>MVPEKIQRIICTGNACDQASYNYLKAVCPDIDIVLGDYDEYYLEASSNKNDNKVFSDSARSPKISTSYPNSKVIEIEEFKIGIIHGHQLVPGNGDVDTLVSVARHMGVDVLCSGNTHRFEAYEEDNRFFVNPGSATGAYSAYEHCPIPSFVLMDLKENNITAYVYQLVDGEVKIDSFEYSKQ</sequence>
<dbReference type="InterPro" id="IPR000979">
    <property type="entry name" value="Phosphodiesterase_MJ0936/Vps29"/>
</dbReference>
<dbReference type="NCBIfam" id="TIGR00040">
    <property type="entry name" value="yfcE"/>
    <property type="match status" value="1"/>
</dbReference>
<evidence type="ECO:0000256" key="3">
    <source>
        <dbReference type="RuleBase" id="RU362040"/>
    </source>
</evidence>
<dbReference type="Pfam" id="PF12850">
    <property type="entry name" value="Metallophos_2"/>
    <property type="match status" value="1"/>
</dbReference>